<dbReference type="Pfam" id="PF00437">
    <property type="entry name" value="T2SSE"/>
    <property type="match status" value="1"/>
</dbReference>
<keyword evidence="6" id="KW-1185">Reference proteome</keyword>
<dbReference type="GO" id="GO:0005524">
    <property type="term" value="F:ATP binding"/>
    <property type="evidence" value="ECO:0007669"/>
    <property type="project" value="UniProtKB-KW"/>
</dbReference>
<dbReference type="RefSeq" id="WP_064217798.1">
    <property type="nucleotide sequence ID" value="NZ_LVXZ01000012.1"/>
</dbReference>
<dbReference type="SUPFAM" id="SSF52540">
    <property type="entry name" value="P-loop containing nucleoside triphosphate hydrolases"/>
    <property type="match status" value="1"/>
</dbReference>
<evidence type="ECO:0000313" key="6">
    <source>
        <dbReference type="Proteomes" id="UP000078302"/>
    </source>
</evidence>
<sequence>MSALKKWTRGDLYGIPNMLHSEAVVDSLADALMMMGFSRQKIDFLISYCTVSGADMGESVRDLGLGTSEKVMQAAAIRHGMPYFPQEAMDYVRADLLADYAPTISAEASDIPYVPVGIAEDGTVLVAINNGFRRQDALNRLHKITRKVELCLASNKVLQHVYRSEFFNTRELFDEARARKHSEDRYLQMLQALLIHACFQRASDIHLLPLPGDAGAIFVRVDGVMELFSIIRRNSKGIGHDAEEFDRILQVIRMDTTAKDGQITEGTLSDVIPQSILGKYQFRVEITDTVRSPRTVIRILSVADDAAEFDDIGFDAATKKRLLHYAAQSAGMLIVTGPTGSGKTTTLNALMKTIDPLSSSIQTIENPVELLVGLWAQHHAKILDSLKSEATEWIKWFKALMRSDPDFMLFGEVRDADTTAVALDGANTGHNVFASMHTKSAPSAVQRIRNLRREGTGEPLDMDTVASTLHGILAVRLLRKLCNYCKVVDDREDTRTHIEMVHNTSPETTFYRHAEGGCPSCRGKGYRGRHMVYELLHFSRHVRMLVSTNAPITELEAAIEPRLSLWGTGLGLVDKGITSIDELRRVVLEDIE</sequence>
<gene>
    <name evidence="5" type="ORF">A4H96_00725</name>
</gene>
<dbReference type="PANTHER" id="PTHR30258">
    <property type="entry name" value="TYPE II SECRETION SYSTEM PROTEIN GSPE-RELATED"/>
    <property type="match status" value="1"/>
</dbReference>
<evidence type="ECO:0000256" key="2">
    <source>
        <dbReference type="ARBA" id="ARBA00022741"/>
    </source>
</evidence>
<evidence type="ECO:0000256" key="1">
    <source>
        <dbReference type="ARBA" id="ARBA00006611"/>
    </source>
</evidence>
<evidence type="ECO:0000313" key="5">
    <source>
        <dbReference type="EMBL" id="OAP93297.1"/>
    </source>
</evidence>
<dbReference type="Proteomes" id="UP000078302">
    <property type="component" value="Unassembled WGS sequence"/>
</dbReference>
<keyword evidence="3" id="KW-0067">ATP-binding</keyword>
<evidence type="ECO:0000259" key="4">
    <source>
        <dbReference type="Pfam" id="PF00437"/>
    </source>
</evidence>
<comment type="caution">
    <text evidence="5">The sequence shown here is derived from an EMBL/GenBank/DDBJ whole genome shotgun (WGS) entry which is preliminary data.</text>
</comment>
<dbReference type="InterPro" id="IPR027417">
    <property type="entry name" value="P-loop_NTPase"/>
</dbReference>
<dbReference type="Gene3D" id="3.40.50.300">
    <property type="entry name" value="P-loop containing nucleotide triphosphate hydrolases"/>
    <property type="match status" value="1"/>
</dbReference>
<dbReference type="AlphaFoldDB" id="A0A179BNF4"/>
<dbReference type="Gene3D" id="3.30.450.90">
    <property type="match status" value="1"/>
</dbReference>
<dbReference type="InterPro" id="IPR001482">
    <property type="entry name" value="T2SS/T4SS_dom"/>
</dbReference>
<name>A0A179BNF4_ACIFR</name>
<dbReference type="OrthoDB" id="5789294at2"/>
<reference evidence="5 6" key="1">
    <citation type="submission" date="2016-04" db="EMBL/GenBank/DDBJ databases">
        <title>Acidithiobacillus ferrooxidans genome sequencing and assembly.</title>
        <authorList>
            <person name="Zhou Z."/>
        </authorList>
    </citation>
    <scope>NUCLEOTIDE SEQUENCE [LARGE SCALE GENOMIC DNA]</scope>
    <source>
        <strain evidence="5 6">BY0502</strain>
    </source>
</reference>
<comment type="similarity">
    <text evidence="1">Belongs to the GSP E family.</text>
</comment>
<proteinExistence type="inferred from homology"/>
<dbReference type="GO" id="GO:0016887">
    <property type="term" value="F:ATP hydrolysis activity"/>
    <property type="evidence" value="ECO:0007669"/>
    <property type="project" value="TreeGrafter"/>
</dbReference>
<feature type="domain" description="Bacterial type II secretion system protein E" evidence="4">
    <location>
        <begin position="187"/>
        <end position="584"/>
    </location>
</feature>
<accession>A0A179BNF4</accession>
<dbReference type="PANTHER" id="PTHR30258:SF3">
    <property type="entry name" value="SLL1921 PROTEIN"/>
    <property type="match status" value="1"/>
</dbReference>
<keyword evidence="2" id="KW-0547">Nucleotide-binding</keyword>
<dbReference type="GO" id="GO:0005886">
    <property type="term" value="C:plasma membrane"/>
    <property type="evidence" value="ECO:0007669"/>
    <property type="project" value="TreeGrafter"/>
</dbReference>
<organism evidence="5 6">
    <name type="scientific">Acidithiobacillus ferrooxidans</name>
    <name type="common">Thiobacillus ferrooxidans</name>
    <dbReference type="NCBI Taxonomy" id="920"/>
    <lineage>
        <taxon>Bacteria</taxon>
        <taxon>Pseudomonadati</taxon>
        <taxon>Pseudomonadota</taxon>
        <taxon>Acidithiobacillia</taxon>
        <taxon>Acidithiobacillales</taxon>
        <taxon>Acidithiobacillaceae</taxon>
        <taxon>Acidithiobacillus</taxon>
    </lineage>
</organism>
<evidence type="ECO:0000256" key="3">
    <source>
        <dbReference type="ARBA" id="ARBA00022840"/>
    </source>
</evidence>
<dbReference type="EMBL" id="LVXZ01000012">
    <property type="protein sequence ID" value="OAP93297.1"/>
    <property type="molecule type" value="Genomic_DNA"/>
</dbReference>
<protein>
    <recommendedName>
        <fullName evidence="4">Bacterial type II secretion system protein E domain-containing protein</fullName>
    </recommendedName>
</protein>